<dbReference type="AlphaFoldDB" id="A0A561ETB0"/>
<dbReference type="Proteomes" id="UP000318416">
    <property type="component" value="Unassembled WGS sequence"/>
</dbReference>
<dbReference type="RefSeq" id="WP_145792245.1">
    <property type="nucleotide sequence ID" value="NZ_BAAABR010000031.1"/>
</dbReference>
<comment type="caution">
    <text evidence="1">The sequence shown here is derived from an EMBL/GenBank/DDBJ whole genome shotgun (WGS) entry which is preliminary data.</text>
</comment>
<keyword evidence="2" id="KW-1185">Reference proteome</keyword>
<dbReference type="OrthoDB" id="3171622at2"/>
<organism evidence="1 2">
    <name type="scientific">Kitasatospora atroaurantiaca</name>
    <dbReference type="NCBI Taxonomy" id="285545"/>
    <lineage>
        <taxon>Bacteria</taxon>
        <taxon>Bacillati</taxon>
        <taxon>Actinomycetota</taxon>
        <taxon>Actinomycetes</taxon>
        <taxon>Kitasatosporales</taxon>
        <taxon>Streptomycetaceae</taxon>
        <taxon>Kitasatospora</taxon>
    </lineage>
</organism>
<sequence>MPPTAPHSVTVRTDDARAGAVEPIGVARLLAQLPPCWRTDFRAAGGGRVELYGLAPDEAALREAVERALADPALRAWRLCSTGL</sequence>
<dbReference type="EMBL" id="VIVR01000001">
    <property type="protein sequence ID" value="TWE18811.1"/>
    <property type="molecule type" value="Genomic_DNA"/>
</dbReference>
<evidence type="ECO:0000313" key="2">
    <source>
        <dbReference type="Proteomes" id="UP000318416"/>
    </source>
</evidence>
<reference evidence="1 2" key="1">
    <citation type="submission" date="2019-06" db="EMBL/GenBank/DDBJ databases">
        <title>Sequencing the genomes of 1000 actinobacteria strains.</title>
        <authorList>
            <person name="Klenk H.-P."/>
        </authorList>
    </citation>
    <scope>NUCLEOTIDE SEQUENCE [LARGE SCALE GENOMIC DNA]</scope>
    <source>
        <strain evidence="1 2">DSM 41649</strain>
    </source>
</reference>
<evidence type="ECO:0000313" key="1">
    <source>
        <dbReference type="EMBL" id="TWE18811.1"/>
    </source>
</evidence>
<gene>
    <name evidence="1" type="ORF">FB465_3902</name>
</gene>
<accession>A0A561ETB0</accession>
<protein>
    <submittedName>
        <fullName evidence="1">Uncharacterized protein</fullName>
    </submittedName>
</protein>
<proteinExistence type="predicted"/>
<name>A0A561ETB0_9ACTN</name>